<dbReference type="AlphaFoldDB" id="A0A1P8WDC9"/>
<evidence type="ECO:0000313" key="2">
    <source>
        <dbReference type="Proteomes" id="UP000187735"/>
    </source>
</evidence>
<dbReference type="SUPFAM" id="SSF53633">
    <property type="entry name" value="Carbamate kinase-like"/>
    <property type="match status" value="1"/>
</dbReference>
<dbReference type="InterPro" id="IPR036393">
    <property type="entry name" value="AceGlu_kinase-like_sf"/>
</dbReference>
<dbReference type="STRING" id="1891926.Fuma_01645"/>
<dbReference type="Gene3D" id="3.40.1160.10">
    <property type="entry name" value="Acetylglutamate kinase-like"/>
    <property type="match status" value="1"/>
</dbReference>
<name>A0A1P8WDC9_9PLAN</name>
<dbReference type="EMBL" id="CP017641">
    <property type="protein sequence ID" value="APZ92041.1"/>
    <property type="molecule type" value="Genomic_DNA"/>
</dbReference>
<dbReference type="KEGG" id="fmr:Fuma_01645"/>
<protein>
    <submittedName>
        <fullName evidence="1">Uncharacterized protein</fullName>
    </submittedName>
</protein>
<evidence type="ECO:0000313" key="1">
    <source>
        <dbReference type="EMBL" id="APZ92041.1"/>
    </source>
</evidence>
<reference evidence="1 2" key="1">
    <citation type="journal article" date="2016" name="Front. Microbiol.">
        <title>Fuerstia marisgermanicae gen. nov., sp. nov., an Unusual Member of the Phylum Planctomycetes from the German Wadden Sea.</title>
        <authorList>
            <person name="Kohn T."/>
            <person name="Heuer A."/>
            <person name="Jogler M."/>
            <person name="Vollmers J."/>
            <person name="Boedeker C."/>
            <person name="Bunk B."/>
            <person name="Rast P."/>
            <person name="Borchert D."/>
            <person name="Glockner I."/>
            <person name="Freese H.M."/>
            <person name="Klenk H.P."/>
            <person name="Overmann J."/>
            <person name="Kaster A.K."/>
            <person name="Rohde M."/>
            <person name="Wiegand S."/>
            <person name="Jogler C."/>
        </authorList>
    </citation>
    <scope>NUCLEOTIDE SEQUENCE [LARGE SCALE GENOMIC DNA]</scope>
    <source>
        <strain evidence="1 2">NH11</strain>
    </source>
</reference>
<sequence length="208" mass="22481">MLQSDHSDGAQCAGSNRGSVVDRLLALVDREELLNVAVLVGGGEAADLVRRWDRQFGLSDSVAHTLAIESMSLNAKLLASLHDRLVLVNSLAEWRSTHDSSPDTVAILHPTNIVAELELIHAALPQSWDVTSDSLAAWIAVCCRVPQLLLLKSTDIDVSAVEHARVALATVLADSGVVDSQFPQIACDVEHFAWCNFRAPACRTLALW</sequence>
<proteinExistence type="predicted"/>
<gene>
    <name evidence="1" type="ORF">Fuma_01645</name>
</gene>
<organism evidence="1 2">
    <name type="scientific">Fuerstiella marisgermanici</name>
    <dbReference type="NCBI Taxonomy" id="1891926"/>
    <lineage>
        <taxon>Bacteria</taxon>
        <taxon>Pseudomonadati</taxon>
        <taxon>Planctomycetota</taxon>
        <taxon>Planctomycetia</taxon>
        <taxon>Planctomycetales</taxon>
        <taxon>Planctomycetaceae</taxon>
        <taxon>Fuerstiella</taxon>
    </lineage>
</organism>
<dbReference type="Proteomes" id="UP000187735">
    <property type="component" value="Chromosome"/>
</dbReference>
<keyword evidence="2" id="KW-1185">Reference proteome</keyword>
<accession>A0A1P8WDC9</accession>